<protein>
    <recommendedName>
        <fullName evidence="4">Small ribosomal subunit protein uS8</fullName>
    </recommendedName>
    <alternativeName>
        <fullName evidence="5">30S ribosomal protein S8</fullName>
    </alternativeName>
</protein>
<evidence type="ECO:0000313" key="8">
    <source>
        <dbReference type="Proteomes" id="UP000034044"/>
    </source>
</evidence>
<keyword evidence="2 6" id="KW-0689">Ribosomal protein</keyword>
<evidence type="ECO:0000256" key="3">
    <source>
        <dbReference type="ARBA" id="ARBA00023274"/>
    </source>
</evidence>
<dbReference type="AlphaFoldDB" id="A0A0G0FZT3"/>
<dbReference type="Gene3D" id="3.30.1370.30">
    <property type="match status" value="1"/>
</dbReference>
<dbReference type="PROSITE" id="PS00053">
    <property type="entry name" value="RIBOSOMAL_S8"/>
    <property type="match status" value="1"/>
</dbReference>
<dbReference type="Pfam" id="PF00410">
    <property type="entry name" value="Ribosomal_S8"/>
    <property type="match status" value="1"/>
</dbReference>
<dbReference type="GO" id="GO:0003735">
    <property type="term" value="F:structural constituent of ribosome"/>
    <property type="evidence" value="ECO:0007669"/>
    <property type="project" value="InterPro"/>
</dbReference>
<dbReference type="FunFam" id="3.30.1490.10:FF:000001">
    <property type="entry name" value="30S ribosomal protein S8"/>
    <property type="match status" value="1"/>
</dbReference>
<dbReference type="GO" id="GO:0005840">
    <property type="term" value="C:ribosome"/>
    <property type="evidence" value="ECO:0007669"/>
    <property type="project" value="UniProtKB-KW"/>
</dbReference>
<sequence length="126" mass="14166">MYINLLTKLKNAQAVKKESVKINQSKMAEAIAKILEKNNYIGSFEKKGRGIKRVIEIKLKYQDNKGAINGIKLISKPSRRIYFGYRDIKPVKQGYGLLVISTPIGIVTGQEARRAKAGGQALFQIW</sequence>
<reference evidence="7 8" key="1">
    <citation type="journal article" date="2015" name="Nature">
        <title>rRNA introns, odd ribosomes, and small enigmatic genomes across a large radiation of phyla.</title>
        <authorList>
            <person name="Brown C.T."/>
            <person name="Hug L.A."/>
            <person name="Thomas B.C."/>
            <person name="Sharon I."/>
            <person name="Castelle C.J."/>
            <person name="Singh A."/>
            <person name="Wilkins M.J."/>
            <person name="Williams K.H."/>
            <person name="Banfield J.F."/>
        </authorList>
    </citation>
    <scope>NUCLEOTIDE SEQUENCE [LARGE SCALE GENOMIC DNA]</scope>
</reference>
<organism evidence="7 8">
    <name type="scientific">Candidatus Wolfebacteria bacterium GW2011_GWC1_37_10</name>
    <dbReference type="NCBI Taxonomy" id="1619010"/>
    <lineage>
        <taxon>Bacteria</taxon>
        <taxon>Candidatus Wolfeibacteriota</taxon>
    </lineage>
</organism>
<evidence type="ECO:0000256" key="5">
    <source>
        <dbReference type="ARBA" id="ARBA00035525"/>
    </source>
</evidence>
<dbReference type="SUPFAM" id="SSF56047">
    <property type="entry name" value="Ribosomal protein S8"/>
    <property type="match status" value="1"/>
</dbReference>
<dbReference type="InterPro" id="IPR047863">
    <property type="entry name" value="Ribosomal_uS8_CS"/>
</dbReference>
<comment type="caution">
    <text evidence="7">The sequence shown here is derived from an EMBL/GenBank/DDBJ whole genome shotgun (WGS) entry which is preliminary data.</text>
</comment>
<accession>A0A0G0FZT3</accession>
<evidence type="ECO:0000256" key="4">
    <source>
        <dbReference type="ARBA" id="ARBA00035258"/>
    </source>
</evidence>
<dbReference type="GO" id="GO:0006412">
    <property type="term" value="P:translation"/>
    <property type="evidence" value="ECO:0007669"/>
    <property type="project" value="InterPro"/>
</dbReference>
<keyword evidence="3 6" id="KW-0687">Ribonucleoprotein</keyword>
<evidence type="ECO:0000256" key="2">
    <source>
        <dbReference type="ARBA" id="ARBA00022980"/>
    </source>
</evidence>
<gene>
    <name evidence="7" type="primary">rpsH</name>
    <name evidence="7" type="ORF">US36_C0002G0047</name>
</gene>
<evidence type="ECO:0000313" key="7">
    <source>
        <dbReference type="EMBL" id="KKQ23322.1"/>
    </source>
</evidence>
<dbReference type="NCBIfam" id="NF001109">
    <property type="entry name" value="PRK00136.1"/>
    <property type="match status" value="1"/>
</dbReference>
<dbReference type="InterPro" id="IPR035987">
    <property type="entry name" value="Ribosomal_uS8_sf"/>
</dbReference>
<proteinExistence type="inferred from homology"/>
<comment type="similarity">
    <text evidence="1 6">Belongs to the universal ribosomal protein uS8 family.</text>
</comment>
<dbReference type="Proteomes" id="UP000034044">
    <property type="component" value="Unassembled WGS sequence"/>
</dbReference>
<dbReference type="GO" id="GO:1990904">
    <property type="term" value="C:ribonucleoprotein complex"/>
    <property type="evidence" value="ECO:0007669"/>
    <property type="project" value="UniProtKB-KW"/>
</dbReference>
<dbReference type="GO" id="GO:0005737">
    <property type="term" value="C:cytoplasm"/>
    <property type="evidence" value="ECO:0007669"/>
    <property type="project" value="UniProtKB-ARBA"/>
</dbReference>
<name>A0A0G0FZT3_9BACT</name>
<dbReference type="EMBL" id="LBSR01000002">
    <property type="protein sequence ID" value="KKQ23322.1"/>
    <property type="molecule type" value="Genomic_DNA"/>
</dbReference>
<dbReference type="Gene3D" id="3.30.1490.10">
    <property type="match status" value="1"/>
</dbReference>
<dbReference type="PANTHER" id="PTHR11758">
    <property type="entry name" value="40S RIBOSOMAL PROTEIN S15A"/>
    <property type="match status" value="1"/>
</dbReference>
<evidence type="ECO:0000256" key="6">
    <source>
        <dbReference type="RuleBase" id="RU003660"/>
    </source>
</evidence>
<evidence type="ECO:0000256" key="1">
    <source>
        <dbReference type="ARBA" id="ARBA00006471"/>
    </source>
</evidence>
<dbReference type="InterPro" id="IPR000630">
    <property type="entry name" value="Ribosomal_uS8"/>
</dbReference>